<dbReference type="Gene3D" id="3.90.245.10">
    <property type="entry name" value="Ribonucleoside hydrolase-like"/>
    <property type="match status" value="1"/>
</dbReference>
<evidence type="ECO:0000313" key="3">
    <source>
        <dbReference type="Ensembl" id="ENSNBRP00000026631.1"/>
    </source>
</evidence>
<protein>
    <submittedName>
        <fullName evidence="3">Inosine-uridine preferring nucleoside hydrolase-like</fullName>
    </submittedName>
</protein>
<dbReference type="OMA" id="NWRLKEF"/>
<feature type="domain" description="Inosine/uridine-preferring nucleoside hydrolase" evidence="2">
    <location>
        <begin position="52"/>
        <end position="350"/>
    </location>
</feature>
<dbReference type="CDD" id="cd02649">
    <property type="entry name" value="nuc_hydro_CeIAG"/>
    <property type="match status" value="1"/>
</dbReference>
<dbReference type="InterPro" id="IPR036452">
    <property type="entry name" value="Ribo_hydro-like"/>
</dbReference>
<sequence>DSTKVRIKKILRKKFICMHIFENQDTLLIPKGIINNHSSGLNPLVKHRMKKLIIDVDAGVDDAIAIMMALSTPDVEVLGITCCYGNTSVENVLRNVLRVLKVCDRLDIPVYRGCSKPLVDPENHADNFFGSDGFGDVPDPDAPSLDLVQQKKAKQAIIDLVNANDKEVILISTAPLMNLAAAVQLDPSLPKKLKALYIMGGTIEARGNTTICGEFNFVCDPEAAYIVLDRYTCPTYMATWEFTCRNTLPWSFCDNWLSVHTEKSDFVEKILRISRQKCEEKHKEFNPCDAYAMAAALNDAVIPESEEVAVTVELQGIYTRGMMVLDRNEKLKKEHKVFIMKNVDLEKFKEMLINAVKKSDAVHSKA</sequence>
<dbReference type="Pfam" id="PF01156">
    <property type="entry name" value="IU_nuc_hydro"/>
    <property type="match status" value="1"/>
</dbReference>
<dbReference type="Ensembl" id="ENSNBRT00000027333.1">
    <property type="protein sequence ID" value="ENSNBRP00000026631.1"/>
    <property type="gene ID" value="ENSNBRG00000020278.1"/>
</dbReference>
<dbReference type="PANTHER" id="PTHR46190:SF1">
    <property type="entry name" value="SI:CH211-201H21.5"/>
    <property type="match status" value="1"/>
</dbReference>
<organism evidence="3 4">
    <name type="scientific">Neolamprologus brichardi</name>
    <name type="common">Fairy cichlid</name>
    <name type="synonym">Lamprologus brichardi</name>
    <dbReference type="NCBI Taxonomy" id="32507"/>
    <lineage>
        <taxon>Eukaryota</taxon>
        <taxon>Metazoa</taxon>
        <taxon>Chordata</taxon>
        <taxon>Craniata</taxon>
        <taxon>Vertebrata</taxon>
        <taxon>Euteleostomi</taxon>
        <taxon>Actinopterygii</taxon>
        <taxon>Neopterygii</taxon>
        <taxon>Teleostei</taxon>
        <taxon>Neoteleostei</taxon>
        <taxon>Acanthomorphata</taxon>
        <taxon>Ovalentaria</taxon>
        <taxon>Cichlomorphae</taxon>
        <taxon>Cichliformes</taxon>
        <taxon>Cichlidae</taxon>
        <taxon>African cichlids</taxon>
        <taxon>Pseudocrenilabrinae</taxon>
        <taxon>Lamprologini</taxon>
        <taxon>Neolamprologus</taxon>
    </lineage>
</organism>
<proteinExistence type="inferred from homology"/>
<reference evidence="3" key="1">
    <citation type="submission" date="2025-08" db="UniProtKB">
        <authorList>
            <consortium name="Ensembl"/>
        </authorList>
    </citation>
    <scope>IDENTIFICATION</scope>
</reference>
<accession>A0A3Q4HWN6</accession>
<dbReference type="GO" id="GO:0016799">
    <property type="term" value="F:hydrolase activity, hydrolyzing N-glycosyl compounds"/>
    <property type="evidence" value="ECO:0007669"/>
    <property type="project" value="InterPro"/>
</dbReference>
<dbReference type="AlphaFoldDB" id="A0A3Q4HWN6"/>
<dbReference type="PANTHER" id="PTHR46190">
    <property type="entry name" value="SI:CH211-201H21.5-RELATED"/>
    <property type="match status" value="1"/>
</dbReference>
<evidence type="ECO:0000313" key="4">
    <source>
        <dbReference type="Proteomes" id="UP000261580"/>
    </source>
</evidence>
<evidence type="ECO:0000259" key="2">
    <source>
        <dbReference type="Pfam" id="PF01156"/>
    </source>
</evidence>
<keyword evidence="4" id="KW-1185">Reference proteome</keyword>
<dbReference type="STRING" id="32507.ENSNBRP00000026631"/>
<dbReference type="SUPFAM" id="SSF53590">
    <property type="entry name" value="Nucleoside hydrolase"/>
    <property type="match status" value="1"/>
</dbReference>
<evidence type="ECO:0000256" key="1">
    <source>
        <dbReference type="ARBA" id="ARBA00009176"/>
    </source>
</evidence>
<dbReference type="InterPro" id="IPR001910">
    <property type="entry name" value="Inosine/uridine_hydrolase_dom"/>
</dbReference>
<name>A0A3Q4HWN6_NEOBR</name>
<dbReference type="InterPro" id="IPR052775">
    <property type="entry name" value="IUN_hydrolase"/>
</dbReference>
<dbReference type="Proteomes" id="UP000261580">
    <property type="component" value="Unassembled WGS sequence"/>
</dbReference>
<comment type="similarity">
    <text evidence="1">Belongs to the IUNH family.</text>
</comment>
<reference evidence="3" key="2">
    <citation type="submission" date="2025-09" db="UniProtKB">
        <authorList>
            <consortium name="Ensembl"/>
        </authorList>
    </citation>
    <scope>IDENTIFICATION</scope>
</reference>
<dbReference type="GeneTree" id="ENSGT00940000164275"/>